<gene>
    <name evidence="1" type="ORF">V5E97_12720</name>
</gene>
<proteinExistence type="predicted"/>
<sequence>MSAQPNPDRLEWYSGPGNNYSHACGCGRTTTVSTPQAGSDVKCECGRELKVPSLSRLRMLTGRDGYESGVIDEIRRLIRDRGLPSMSICALSKRPTEDTVTVSITVPRFFKNPEKDDWKLVLVAGWVGVFFVNAFRKPVFEEEGSMTIEMQLRVASNQQAKTREMSQSRLRKLLRIEPLYARLLEENPHCRITILE</sequence>
<organism evidence="1">
    <name type="scientific">Singulisphaera sp. Ch08</name>
    <dbReference type="NCBI Taxonomy" id="3120278"/>
    <lineage>
        <taxon>Bacteria</taxon>
        <taxon>Pseudomonadati</taxon>
        <taxon>Planctomycetota</taxon>
        <taxon>Planctomycetia</taxon>
        <taxon>Isosphaerales</taxon>
        <taxon>Isosphaeraceae</taxon>
        <taxon>Singulisphaera</taxon>
    </lineage>
</organism>
<protein>
    <submittedName>
        <fullName evidence="1">Uncharacterized protein</fullName>
    </submittedName>
</protein>
<reference evidence="1" key="1">
    <citation type="submission" date="2024-05" db="EMBL/GenBank/DDBJ databases">
        <title>Planctomycetes of the genus Singulisphaera possess chitinolytic capabilities.</title>
        <authorList>
            <person name="Ivanova A."/>
        </authorList>
    </citation>
    <scope>NUCLEOTIDE SEQUENCE</scope>
    <source>
        <strain evidence="1">Ch08T</strain>
    </source>
</reference>
<dbReference type="EMBL" id="CP155447">
    <property type="protein sequence ID" value="XBH06865.1"/>
    <property type="molecule type" value="Genomic_DNA"/>
</dbReference>
<dbReference type="AlphaFoldDB" id="A0AAU7CNJ6"/>
<name>A0AAU7CNJ6_9BACT</name>
<evidence type="ECO:0000313" key="1">
    <source>
        <dbReference type="EMBL" id="XBH06865.1"/>
    </source>
</evidence>
<accession>A0AAU7CNJ6</accession>
<dbReference type="RefSeq" id="WP_406699713.1">
    <property type="nucleotide sequence ID" value="NZ_CP155447.1"/>
</dbReference>